<dbReference type="EMBL" id="JACFXU010000013">
    <property type="protein sequence ID" value="MBA6412037.1"/>
    <property type="molecule type" value="Genomic_DNA"/>
</dbReference>
<evidence type="ECO:0000313" key="5">
    <source>
        <dbReference type="EMBL" id="MBA6412037.1"/>
    </source>
</evidence>
<feature type="region of interest" description="Disordered" evidence="2">
    <location>
        <begin position="277"/>
        <end position="319"/>
    </location>
</feature>
<feature type="transmembrane region" description="Helical" evidence="3">
    <location>
        <begin position="489"/>
        <end position="507"/>
    </location>
</feature>
<accession>A0A7W2TU98</accession>
<dbReference type="InterPro" id="IPR057840">
    <property type="entry name" value="FimV_N"/>
</dbReference>
<feature type="region of interest" description="Disordered" evidence="2">
    <location>
        <begin position="148"/>
        <end position="192"/>
    </location>
</feature>
<dbReference type="SUPFAM" id="SSF48452">
    <property type="entry name" value="TPR-like"/>
    <property type="match status" value="1"/>
</dbReference>
<feature type="compositionally biased region" description="Polar residues" evidence="2">
    <location>
        <begin position="433"/>
        <end position="446"/>
    </location>
</feature>
<dbReference type="Proteomes" id="UP000539350">
    <property type="component" value="Unassembled WGS sequence"/>
</dbReference>
<dbReference type="Gene3D" id="1.20.58.2200">
    <property type="match status" value="1"/>
</dbReference>
<dbReference type="NCBIfam" id="TIGR03505">
    <property type="entry name" value="FimV_core"/>
    <property type="match status" value="1"/>
</dbReference>
<keyword evidence="3" id="KW-1133">Transmembrane helix</keyword>
<dbReference type="NCBIfam" id="TIGR03504">
    <property type="entry name" value="FimV_Cterm"/>
    <property type="match status" value="1"/>
</dbReference>
<feature type="compositionally biased region" description="Polar residues" evidence="2">
    <location>
        <begin position="163"/>
        <end position="178"/>
    </location>
</feature>
<keyword evidence="6" id="KW-1185">Reference proteome</keyword>
<evidence type="ECO:0000313" key="6">
    <source>
        <dbReference type="Proteomes" id="UP000539350"/>
    </source>
</evidence>
<evidence type="ECO:0000256" key="1">
    <source>
        <dbReference type="SAM" id="Coils"/>
    </source>
</evidence>
<dbReference type="Pfam" id="PF25800">
    <property type="entry name" value="FimV_N"/>
    <property type="match status" value="1"/>
</dbReference>
<dbReference type="InterPro" id="IPR020012">
    <property type="entry name" value="LysM_FimV"/>
</dbReference>
<feature type="coiled-coil region" evidence="1">
    <location>
        <begin position="327"/>
        <end position="361"/>
    </location>
</feature>
<feature type="compositionally biased region" description="Low complexity" evidence="2">
    <location>
        <begin position="300"/>
        <end position="319"/>
    </location>
</feature>
<protein>
    <submittedName>
        <fullName evidence="5">Tetratricopeptide repeat protein</fullName>
    </submittedName>
</protein>
<dbReference type="InterPro" id="IPR038440">
    <property type="entry name" value="FimV_C_sf"/>
</dbReference>
<keyword evidence="3" id="KW-0472">Membrane</keyword>
<dbReference type="Gene3D" id="1.25.40.10">
    <property type="entry name" value="Tetratricopeptide repeat domain"/>
    <property type="match status" value="1"/>
</dbReference>
<feature type="region of interest" description="Disordered" evidence="2">
    <location>
        <begin position="433"/>
        <end position="476"/>
    </location>
</feature>
<keyword evidence="3" id="KW-0812">Transmembrane</keyword>
<keyword evidence="1" id="KW-0175">Coiled coil</keyword>
<gene>
    <name evidence="5" type="ORF">H2508_02800</name>
</gene>
<feature type="region of interest" description="Disordered" evidence="2">
    <location>
        <begin position="377"/>
        <end position="413"/>
    </location>
</feature>
<comment type="caution">
    <text evidence="5">The sequence shown here is derived from an EMBL/GenBank/DDBJ whole genome shotgun (WGS) entry which is preliminary data.</text>
</comment>
<feature type="region of interest" description="Disordered" evidence="2">
    <location>
        <begin position="661"/>
        <end position="687"/>
    </location>
</feature>
<feature type="domain" description="FimV N-terminal" evidence="4">
    <location>
        <begin position="25"/>
        <end position="132"/>
    </location>
</feature>
<dbReference type="InterPro" id="IPR011990">
    <property type="entry name" value="TPR-like_helical_dom_sf"/>
</dbReference>
<organism evidence="5 6">
    <name type="scientific">Sediminihaliea albiluteola</name>
    <dbReference type="NCBI Taxonomy" id="2758564"/>
    <lineage>
        <taxon>Bacteria</taxon>
        <taxon>Pseudomonadati</taxon>
        <taxon>Pseudomonadota</taxon>
        <taxon>Gammaproteobacteria</taxon>
        <taxon>Cellvibrionales</taxon>
        <taxon>Halieaceae</taxon>
        <taxon>Sediminihaliea</taxon>
    </lineage>
</organism>
<proteinExistence type="predicted"/>
<sequence length="797" mass="85540">MAQKRKLAAVMFSLGCLQASSVWALGLGELSLESFLNEPLKAKVDLLNTADLQADQIKVRLATAEDFNRLGVDRAYFLTGIKFEIQLDEQGRGYILLSSDDPVLEPYLDFILETRWPSGRLLREYTVLVDPPAFDQSTKVVSATERVAELEGSPAPAKKKTETQQSGTHLELQKQSDLASGAMPQRDYSAGTAAVPEPGARYMIRRDENLWSIARVAAPEGVSVHQTMLDIQRLNPDAFIDGNINQIKAGYIIYLPSAEEISSADLAQALSEIKQQNEDWRAGRSSASAKAVEKPALRVSAEPQEAQAEPEALESEQLNSSANAAALSGAMEALQRFEQQSKALQSRLDSLSEQVQSLQSIVSVKDDQIRALQEALRAQSPSGELPPGLGLNTEDVTSAAERSEAAQGFEAEDSLPADSDALLSAQQQSLGAASDQSIAAGQQDAQVQAEPGAAKELSAPNKASDSGSAAAKPASDSLPLAGSSWFSTWLYPAVALLLAALAGLWFWRRRQQQSDEDDSASNDIFAGIAAVSKNPSADDNEASNFAAQSDSAVLAADAAQPVSAAAEHQHGHLTDSHSDDALAEVDIFIAYRRYPQAIDLLKTAIASEPNNPLYRLRLLELYHQLGQPANAEEQLAALRGIGDQQVLARAEQVLASGAQGIASSDQFNRPTAGQPEGASEFGLGSRNSDISTGFAESDLASAEGFDELEIEDDFGIEPGEELDLSADFASFDEADLADDDEDLMFASEDSRISTKLDLARAYMDMGDEDGARQILDEVVLEGSQQQQQEAQALLDRL</sequence>
<evidence type="ECO:0000259" key="4">
    <source>
        <dbReference type="Pfam" id="PF25800"/>
    </source>
</evidence>
<evidence type="ECO:0000256" key="3">
    <source>
        <dbReference type="SAM" id="Phobius"/>
    </source>
</evidence>
<dbReference type="AlphaFoldDB" id="A0A7W2TU98"/>
<dbReference type="RefSeq" id="WP_182168866.1">
    <property type="nucleotide sequence ID" value="NZ_JACFXU010000013.1"/>
</dbReference>
<reference evidence="5 6" key="1">
    <citation type="submission" date="2020-07" db="EMBL/GenBank/DDBJ databases">
        <title>Halieaceae bacterium, F7430, whole genome shotgun sequencing project.</title>
        <authorList>
            <person name="Jiang S."/>
            <person name="Liu Z.W."/>
            <person name="Du Z.J."/>
        </authorList>
    </citation>
    <scope>NUCLEOTIDE SEQUENCE [LARGE SCALE GENOMIC DNA]</scope>
    <source>
        <strain evidence="5 6">F7430</strain>
    </source>
</reference>
<feature type="compositionally biased region" description="Polar residues" evidence="2">
    <location>
        <begin position="661"/>
        <end position="671"/>
    </location>
</feature>
<evidence type="ECO:0000256" key="2">
    <source>
        <dbReference type="SAM" id="MobiDB-lite"/>
    </source>
</evidence>
<dbReference type="Pfam" id="PF14559">
    <property type="entry name" value="TPR_19"/>
    <property type="match status" value="1"/>
</dbReference>
<name>A0A7W2TU98_9GAMM</name>
<dbReference type="InterPro" id="IPR020011">
    <property type="entry name" value="FimV_C"/>
</dbReference>